<reference evidence="18 21" key="2">
    <citation type="journal article" date="2014" name="BMC Genomics">
        <title>An improved genome release (version Mt4.0) for the model legume Medicago truncatula.</title>
        <authorList>
            <person name="Tang H."/>
            <person name="Krishnakumar V."/>
            <person name="Bidwell S."/>
            <person name="Rosen B."/>
            <person name="Chan A."/>
            <person name="Zhou S."/>
            <person name="Gentzbittel L."/>
            <person name="Childs K.L."/>
            <person name="Yandell M."/>
            <person name="Gundlach H."/>
            <person name="Mayer K.F."/>
            <person name="Schwartz D.C."/>
            <person name="Town C.D."/>
        </authorList>
    </citation>
    <scope>GENOME REANNOTATION</scope>
    <source>
        <strain evidence="18">A17</strain>
        <strain evidence="20 21">cv. Jemalong A17</strain>
    </source>
</reference>
<comment type="subcellular location">
    <subcellularLocation>
        <location evidence="12">Plastid</location>
        <location evidence="12">Chloroplast outer membrane</location>
        <topology evidence="12">Single-pass membrane protein</topology>
    </subcellularLocation>
</comment>
<evidence type="ECO:0000256" key="16">
    <source>
        <dbReference type="RuleBase" id="RU000461"/>
    </source>
</evidence>
<comment type="cofactor">
    <cofactor evidence="1 15">
        <name>heme</name>
        <dbReference type="ChEBI" id="CHEBI:30413"/>
    </cofactor>
</comment>
<dbReference type="InterPro" id="IPR001128">
    <property type="entry name" value="Cyt_P450"/>
</dbReference>
<dbReference type="PaxDb" id="3880-AES84411"/>
<evidence type="ECO:0000256" key="4">
    <source>
        <dbReference type="ARBA" id="ARBA00022692"/>
    </source>
</evidence>
<dbReference type="GO" id="GO:0020037">
    <property type="term" value="F:heme binding"/>
    <property type="evidence" value="ECO:0007669"/>
    <property type="project" value="InterPro"/>
</dbReference>
<evidence type="ECO:0000256" key="6">
    <source>
        <dbReference type="ARBA" id="ARBA00022805"/>
    </source>
</evidence>
<evidence type="ECO:0000256" key="7">
    <source>
        <dbReference type="ARBA" id="ARBA00022989"/>
    </source>
</evidence>
<dbReference type="GO" id="GO:0005506">
    <property type="term" value="F:iron ion binding"/>
    <property type="evidence" value="ECO:0007669"/>
    <property type="project" value="InterPro"/>
</dbReference>
<dbReference type="Gramene" id="rna12966">
    <property type="protein sequence ID" value="RHN76615.1"/>
    <property type="gene ID" value="gene12966"/>
</dbReference>
<dbReference type="EC" id="1.14.14.86" evidence="14"/>
<proteinExistence type="inferred from homology"/>
<dbReference type="OMA" id="STFMQWI"/>
<accession>G7ZYX3</accession>
<keyword evidence="5 15" id="KW-0479">Metal-binding</keyword>
<dbReference type="InterPro" id="IPR044225">
    <property type="entry name" value="KO_chloroplastic"/>
</dbReference>
<dbReference type="Gene3D" id="1.10.630.10">
    <property type="entry name" value="Cytochrome P450"/>
    <property type="match status" value="1"/>
</dbReference>
<dbReference type="GO" id="GO:0016709">
    <property type="term" value="F:oxidoreductase activity, acting on paired donors, with incorporation or reduction of molecular oxygen, NAD(P)H as one donor, and incorporation of one atom of oxygen"/>
    <property type="evidence" value="ECO:0000318"/>
    <property type="project" value="GO_Central"/>
</dbReference>
<keyword evidence="21" id="KW-1185">Reference proteome</keyword>
<dbReference type="Proteomes" id="UP000265566">
    <property type="component" value="Chromosome 2"/>
</dbReference>
<dbReference type="AlphaFoldDB" id="G7ZYX3"/>
<keyword evidence="3 15" id="KW-0349">Heme</keyword>
<evidence type="ECO:0000256" key="14">
    <source>
        <dbReference type="ARBA" id="ARBA00066565"/>
    </source>
</evidence>
<dbReference type="PANTHER" id="PTHR47283:SF1">
    <property type="entry name" value="ENT-KAURENE OXIDASE, CHLOROPLASTIC"/>
    <property type="match status" value="1"/>
</dbReference>
<dbReference type="InterPro" id="IPR002401">
    <property type="entry name" value="Cyt_P450_E_grp-I"/>
</dbReference>
<reference evidence="22" key="4">
    <citation type="journal article" date="2018" name="Nat. Plants">
        <title>Whole-genome landscape of Medicago truncatula symbiotic genes.</title>
        <authorList>
            <person name="Pecrix Y."/>
            <person name="Staton S.E."/>
            <person name="Sallet E."/>
            <person name="Lelandais-Briere C."/>
            <person name="Moreau S."/>
            <person name="Carrere S."/>
            <person name="Blein T."/>
            <person name="Jardinaud M.F."/>
            <person name="Latrasse D."/>
            <person name="Zouine M."/>
            <person name="Zahm M."/>
            <person name="Kreplak J."/>
            <person name="Mayjonade B."/>
            <person name="Satge C."/>
            <person name="Perez M."/>
            <person name="Cauet S."/>
            <person name="Marande W."/>
            <person name="Chantry-Darmon C."/>
            <person name="Lopez-Roques C."/>
            <person name="Bouchez O."/>
            <person name="Berard A."/>
            <person name="Debelle F."/>
            <person name="Munos S."/>
            <person name="Bendahmane A."/>
            <person name="Berges H."/>
            <person name="Niebel A."/>
            <person name="Buitink J."/>
            <person name="Frugier F."/>
            <person name="Benhamed M."/>
            <person name="Crespi M."/>
            <person name="Gouzy J."/>
            <person name="Gamas P."/>
        </authorList>
    </citation>
    <scope>NUCLEOTIDE SEQUENCE [LARGE SCALE GENOMIC DNA]</scope>
    <source>
        <strain evidence="22">cv. Jemalong A17</strain>
    </source>
</reference>
<dbReference type="PRINTS" id="PR00385">
    <property type="entry name" value="P450"/>
</dbReference>
<reference evidence="19" key="5">
    <citation type="journal article" date="2018" name="Nat. Plants">
        <title>Whole-genome landscape of Medicago truncatula symbiotic genes.</title>
        <authorList>
            <person name="Pecrix Y."/>
            <person name="Gamas P."/>
            <person name="Carrere S."/>
        </authorList>
    </citation>
    <scope>NUCLEOTIDE SEQUENCE</scope>
    <source>
        <tissue evidence="19">Leaves</tissue>
    </source>
</reference>
<keyword evidence="4 17" id="KW-0812">Transmembrane</keyword>
<keyword evidence="6" id="KW-1002">Plastid outer membrane</keyword>
<evidence type="ECO:0000256" key="15">
    <source>
        <dbReference type="PIRSR" id="PIRSR602401-1"/>
    </source>
</evidence>
<evidence type="ECO:0000313" key="22">
    <source>
        <dbReference type="Proteomes" id="UP000265566"/>
    </source>
</evidence>
<keyword evidence="7 17" id="KW-1133">Transmembrane helix</keyword>
<dbReference type="Pfam" id="PF00067">
    <property type="entry name" value="p450"/>
    <property type="match status" value="1"/>
</dbReference>
<gene>
    <name evidence="20" type="primary">25487999</name>
    <name evidence="18" type="ordered locus">MTR_2g105360</name>
    <name evidence="19" type="ORF">MtrunA17_Chr2g0334021</name>
</gene>
<keyword evidence="10 16" id="KW-0503">Monooxygenase</keyword>
<dbReference type="FunFam" id="1.10.630.10:FF:000062">
    <property type="entry name" value="Ent-kaurene oxidase 2"/>
    <property type="match status" value="1"/>
</dbReference>
<dbReference type="GO" id="GO:0052615">
    <property type="term" value="F:ent-kaurene oxidase activity"/>
    <property type="evidence" value="ECO:0007669"/>
    <property type="project" value="UniProtKB-EC"/>
</dbReference>
<feature type="transmembrane region" description="Helical" evidence="17">
    <location>
        <begin position="6"/>
        <end position="23"/>
    </location>
</feature>
<evidence type="ECO:0000256" key="10">
    <source>
        <dbReference type="ARBA" id="ARBA00023033"/>
    </source>
</evidence>
<evidence type="ECO:0000256" key="8">
    <source>
        <dbReference type="ARBA" id="ARBA00023002"/>
    </source>
</evidence>
<evidence type="ECO:0000256" key="9">
    <source>
        <dbReference type="ARBA" id="ARBA00023004"/>
    </source>
</evidence>
<dbReference type="SUPFAM" id="SSF48264">
    <property type="entry name" value="Cytochrome P450"/>
    <property type="match status" value="1"/>
</dbReference>
<dbReference type="PANTHER" id="PTHR47283">
    <property type="entry name" value="ENT-KAURENE OXIDASE, CHLOROPLASTIC"/>
    <property type="match status" value="1"/>
</dbReference>
<dbReference type="EnsemblPlants" id="KEH39664">
    <property type="protein sequence ID" value="KEH39664"/>
    <property type="gene ID" value="MTR_2g105360"/>
</dbReference>
<reference evidence="18 21" key="1">
    <citation type="journal article" date="2011" name="Nature">
        <title>The Medicago genome provides insight into the evolution of rhizobial symbioses.</title>
        <authorList>
            <person name="Young N.D."/>
            <person name="Debelle F."/>
            <person name="Oldroyd G.E."/>
            <person name="Geurts R."/>
            <person name="Cannon S.B."/>
            <person name="Udvardi M.K."/>
            <person name="Benedito V.A."/>
            <person name="Mayer K.F."/>
            <person name="Gouzy J."/>
            <person name="Schoof H."/>
            <person name="Van de Peer Y."/>
            <person name="Proost S."/>
            <person name="Cook D.R."/>
            <person name="Meyers B.C."/>
            <person name="Spannagl M."/>
            <person name="Cheung F."/>
            <person name="De Mita S."/>
            <person name="Krishnakumar V."/>
            <person name="Gundlach H."/>
            <person name="Zhou S."/>
            <person name="Mudge J."/>
            <person name="Bharti A.K."/>
            <person name="Murray J.D."/>
            <person name="Naoumkina M.A."/>
            <person name="Rosen B."/>
            <person name="Silverstein K.A."/>
            <person name="Tang H."/>
            <person name="Rombauts S."/>
            <person name="Zhao P.X."/>
            <person name="Zhou P."/>
            <person name="Barbe V."/>
            <person name="Bardou P."/>
            <person name="Bechner M."/>
            <person name="Bellec A."/>
            <person name="Berger A."/>
            <person name="Berges H."/>
            <person name="Bidwell S."/>
            <person name="Bisseling T."/>
            <person name="Choisne N."/>
            <person name="Couloux A."/>
            <person name="Denny R."/>
            <person name="Deshpande S."/>
            <person name="Dai X."/>
            <person name="Doyle J.J."/>
            <person name="Dudez A.M."/>
            <person name="Farmer A.D."/>
            <person name="Fouteau S."/>
            <person name="Franken C."/>
            <person name="Gibelin C."/>
            <person name="Gish J."/>
            <person name="Goldstein S."/>
            <person name="Gonzalez A.J."/>
            <person name="Green P.J."/>
            <person name="Hallab A."/>
            <person name="Hartog M."/>
            <person name="Hua A."/>
            <person name="Humphray S.J."/>
            <person name="Jeong D.H."/>
            <person name="Jing Y."/>
            <person name="Jocker A."/>
            <person name="Kenton S.M."/>
            <person name="Kim D.J."/>
            <person name="Klee K."/>
            <person name="Lai H."/>
            <person name="Lang C."/>
            <person name="Lin S."/>
            <person name="Macmil S.L."/>
            <person name="Magdelenat G."/>
            <person name="Matthews L."/>
            <person name="McCorrison J."/>
            <person name="Monaghan E.L."/>
            <person name="Mun J.H."/>
            <person name="Najar F.Z."/>
            <person name="Nicholson C."/>
            <person name="Noirot C."/>
            <person name="O'Bleness M."/>
            <person name="Paule C.R."/>
            <person name="Poulain J."/>
            <person name="Prion F."/>
            <person name="Qin B."/>
            <person name="Qu C."/>
            <person name="Retzel E.F."/>
            <person name="Riddle C."/>
            <person name="Sallet E."/>
            <person name="Samain S."/>
            <person name="Samson N."/>
            <person name="Sanders I."/>
            <person name="Saurat O."/>
            <person name="Scarpelli C."/>
            <person name="Schiex T."/>
            <person name="Segurens B."/>
            <person name="Severin A.J."/>
            <person name="Sherrier D.J."/>
            <person name="Shi R."/>
            <person name="Sims S."/>
            <person name="Singer S.R."/>
            <person name="Sinharoy S."/>
            <person name="Sterck L."/>
            <person name="Viollet A."/>
            <person name="Wang B.B."/>
            <person name="Wang K."/>
            <person name="Wang M."/>
            <person name="Wang X."/>
            <person name="Warfsmann J."/>
            <person name="Weissenbach J."/>
            <person name="White D.D."/>
            <person name="White J.D."/>
            <person name="Wiley G.B."/>
            <person name="Wincker P."/>
            <person name="Xing Y."/>
            <person name="Yang L."/>
            <person name="Yao Z."/>
            <person name="Ying F."/>
            <person name="Zhai J."/>
            <person name="Zhou L."/>
            <person name="Zuber A."/>
            <person name="Denarie J."/>
            <person name="Dixon R.A."/>
            <person name="May G.D."/>
            <person name="Schwartz D.C."/>
            <person name="Rogers J."/>
            <person name="Quetier F."/>
            <person name="Town C.D."/>
            <person name="Roe B.A."/>
        </authorList>
    </citation>
    <scope>NUCLEOTIDE SEQUENCE [LARGE SCALE GENOMIC DNA]</scope>
    <source>
        <strain evidence="18">A17</strain>
        <strain evidence="20 21">cv. Jemalong A17</strain>
    </source>
</reference>
<dbReference type="EMBL" id="PSQE01000002">
    <property type="protein sequence ID" value="RHN76615.1"/>
    <property type="molecule type" value="Genomic_DNA"/>
</dbReference>
<organism evidence="20">
    <name type="scientific">Medicago truncatula</name>
    <name type="common">Barrel medic</name>
    <name type="synonym">Medicago tribuloides</name>
    <dbReference type="NCBI Taxonomy" id="3880"/>
    <lineage>
        <taxon>Eukaryota</taxon>
        <taxon>Viridiplantae</taxon>
        <taxon>Streptophyta</taxon>
        <taxon>Embryophyta</taxon>
        <taxon>Tracheophyta</taxon>
        <taxon>Spermatophyta</taxon>
        <taxon>Magnoliopsida</taxon>
        <taxon>eudicotyledons</taxon>
        <taxon>Gunneridae</taxon>
        <taxon>Pentapetalae</taxon>
        <taxon>rosids</taxon>
        <taxon>fabids</taxon>
        <taxon>Fabales</taxon>
        <taxon>Fabaceae</taxon>
        <taxon>Papilionoideae</taxon>
        <taxon>50 kb inversion clade</taxon>
        <taxon>NPAAA clade</taxon>
        <taxon>Hologalegina</taxon>
        <taxon>IRL clade</taxon>
        <taxon>Trifolieae</taxon>
        <taxon>Medicago</taxon>
    </lineage>
</organism>
<evidence type="ECO:0000256" key="11">
    <source>
        <dbReference type="ARBA" id="ARBA00023136"/>
    </source>
</evidence>
<comment type="function">
    <text evidence="13">Catalyzes three successive oxidations of the 4-methyl group of ent-kaurene giving kaurenoic acid, a key step in gibberellins (GAs) biosynthesis. GAs, which are involved many processes, including stem elongation, play a central role in plant development.</text>
</comment>
<evidence type="ECO:0000313" key="19">
    <source>
        <dbReference type="EMBL" id="RHN76615.1"/>
    </source>
</evidence>
<dbReference type="KEGG" id="mtr:25487999"/>
<dbReference type="PRINTS" id="PR00463">
    <property type="entry name" value="EP450I"/>
</dbReference>
<dbReference type="GO" id="GO:0009686">
    <property type="term" value="P:gibberellin biosynthetic process"/>
    <property type="evidence" value="ECO:0000318"/>
    <property type="project" value="GO_Central"/>
</dbReference>
<dbReference type="OrthoDB" id="2789670at2759"/>
<dbReference type="InterPro" id="IPR017972">
    <property type="entry name" value="Cyt_P450_CS"/>
</dbReference>
<dbReference type="STRING" id="3880.G7ZYX3"/>
<sequence length="502" mass="57765">MDTLQTLSFGAFSLFFFLFLFLFRFRTRITHKLPHVPAVPGLPLIGNLLQLKEKKPHKTFTKMAHKYGPIFSIKAGASTIIVLNTAQLAKQAMVTRFPSISTRKLSTALTILTSNKCMVATSDYNDFHKMVKKHILANVLGANAQKRHRFHREVMMENMFRQFSEHAKSRPDSAVDFRKIFVSELFALALKQALGSDVESIYVEELASTLSREDLYNILVVEFMEGAIEVDWRDFFPYLKWIPNKSLEMKIQKVDLGRKYIMKALINEQKKRLASGKEVNCFYDYLISEAKEVSEEQMTMLLWEPIIETSDTTLVTTEWAMYELAKDKNRQDRLYEEILNVCGHEKVTDDQLSKLPYLGAVFHETLRKHSPVPIVPLRYVHEDTELGGYHIPAGSEIAINIYGCNMDSDKWENPQEWIPERFLDEKYDSSDLYKTMAFGGGKRICAGSLQAMLIACTAIGRFVQEFEWELGQGEEENVDTMGLTTHRLHPLLVKLKPRNHVE</sequence>
<dbReference type="HOGENOM" id="CLU_001570_4_0_1"/>
<protein>
    <recommendedName>
        <fullName evidence="14">ent-kaurene monooxygenase</fullName>
        <ecNumber evidence="14">1.14.14.86</ecNumber>
    </recommendedName>
</protein>
<keyword evidence="8 16" id="KW-0560">Oxidoreductase</keyword>
<dbReference type="EMBL" id="CM001218">
    <property type="protein sequence ID" value="KEH39664.1"/>
    <property type="molecule type" value="Genomic_DNA"/>
</dbReference>
<dbReference type="PROSITE" id="PS00086">
    <property type="entry name" value="CYTOCHROME_P450"/>
    <property type="match status" value="1"/>
</dbReference>
<reference evidence="20" key="3">
    <citation type="submission" date="2015-04" db="UniProtKB">
        <authorList>
            <consortium name="EnsemblPlants"/>
        </authorList>
    </citation>
    <scope>IDENTIFICATION</scope>
    <source>
        <strain evidence="20">cv. Jemalong A17</strain>
    </source>
</reference>
<evidence type="ECO:0000313" key="21">
    <source>
        <dbReference type="Proteomes" id="UP000002051"/>
    </source>
</evidence>
<keyword evidence="6" id="KW-0934">Plastid</keyword>
<evidence type="ECO:0000256" key="12">
    <source>
        <dbReference type="ARBA" id="ARBA00023766"/>
    </source>
</evidence>
<dbReference type="GO" id="GO:0010241">
    <property type="term" value="P:ent-kaurene oxidation to kaurenoic acid"/>
    <property type="evidence" value="ECO:0000318"/>
    <property type="project" value="GO_Central"/>
</dbReference>
<dbReference type="GO" id="GO:0009707">
    <property type="term" value="C:chloroplast outer membrane"/>
    <property type="evidence" value="ECO:0000318"/>
    <property type="project" value="GO_Central"/>
</dbReference>
<name>G7ZYX3_MEDTR</name>
<comment type="similarity">
    <text evidence="2 16">Belongs to the cytochrome P450 family.</text>
</comment>
<evidence type="ECO:0000256" key="3">
    <source>
        <dbReference type="ARBA" id="ARBA00022617"/>
    </source>
</evidence>
<evidence type="ECO:0000256" key="17">
    <source>
        <dbReference type="SAM" id="Phobius"/>
    </source>
</evidence>
<evidence type="ECO:0000256" key="5">
    <source>
        <dbReference type="ARBA" id="ARBA00022723"/>
    </source>
</evidence>
<evidence type="ECO:0000256" key="13">
    <source>
        <dbReference type="ARBA" id="ARBA00058795"/>
    </source>
</evidence>
<keyword evidence="11 17" id="KW-0472">Membrane</keyword>
<dbReference type="CDD" id="cd11075">
    <property type="entry name" value="CYP77_89"/>
    <property type="match status" value="1"/>
</dbReference>
<evidence type="ECO:0000313" key="20">
    <source>
        <dbReference type="EnsemblPlants" id="KEH39664"/>
    </source>
</evidence>
<evidence type="ECO:0000256" key="1">
    <source>
        <dbReference type="ARBA" id="ARBA00001971"/>
    </source>
</evidence>
<dbReference type="Proteomes" id="UP000002051">
    <property type="component" value="Chromosome 2"/>
</dbReference>
<evidence type="ECO:0000313" key="18">
    <source>
        <dbReference type="EMBL" id="KEH39664.1"/>
    </source>
</evidence>
<feature type="binding site" description="axial binding residue" evidence="15">
    <location>
        <position position="445"/>
    </location>
    <ligand>
        <name>heme</name>
        <dbReference type="ChEBI" id="CHEBI:30413"/>
    </ligand>
    <ligandPart>
        <name>Fe</name>
        <dbReference type="ChEBI" id="CHEBI:18248"/>
    </ligandPart>
</feature>
<dbReference type="InterPro" id="IPR036396">
    <property type="entry name" value="Cyt_P450_sf"/>
</dbReference>
<dbReference type="eggNOG" id="KOG0156">
    <property type="taxonomic scope" value="Eukaryota"/>
</dbReference>
<evidence type="ECO:0000256" key="2">
    <source>
        <dbReference type="ARBA" id="ARBA00010617"/>
    </source>
</evidence>
<keyword evidence="9 15" id="KW-0408">Iron</keyword>
<dbReference type="ExpressionAtlas" id="G7ZYX3">
    <property type="expression patterns" value="differential"/>
</dbReference>